<sequence>MENLGQKIGYNITQAHTKEVKALHKLVFEYEGDRNNRKRLRFNFKDREDEKDHVIKRKTDYAMNNLTLGELRLIWNVLGTDNNANNKEELIDFLCKKLDDVSVLTEKDVSNNDDDGEENDVNTLVKSKGDSEDGNVDLNDVHGASAIGIVESHSRSQKTTPKFMMTFKDVEETVINLWKKVTERRGIAFCTF</sequence>
<evidence type="ECO:0000313" key="2">
    <source>
        <dbReference type="Proteomes" id="UP001458880"/>
    </source>
</evidence>
<keyword evidence="2" id="KW-1185">Reference proteome</keyword>
<name>A0AAW1JI50_POPJA</name>
<reference evidence="1 2" key="1">
    <citation type="journal article" date="2024" name="BMC Genomics">
        <title>De novo assembly and annotation of Popillia japonica's genome with initial clues to its potential as an invasive pest.</title>
        <authorList>
            <person name="Cucini C."/>
            <person name="Boschi S."/>
            <person name="Funari R."/>
            <person name="Cardaioli E."/>
            <person name="Iannotti N."/>
            <person name="Marturano G."/>
            <person name="Paoli F."/>
            <person name="Bruttini M."/>
            <person name="Carapelli A."/>
            <person name="Frati F."/>
            <person name="Nardi F."/>
        </authorList>
    </citation>
    <scope>NUCLEOTIDE SEQUENCE [LARGE SCALE GENOMIC DNA]</scope>
    <source>
        <strain evidence="1">DMR45628</strain>
    </source>
</reference>
<dbReference type="EMBL" id="JASPKY010000381">
    <property type="protein sequence ID" value="KAK9702872.1"/>
    <property type="molecule type" value="Genomic_DNA"/>
</dbReference>
<protein>
    <submittedName>
        <fullName evidence="1">Uncharacterized protein</fullName>
    </submittedName>
</protein>
<dbReference type="Proteomes" id="UP001458880">
    <property type="component" value="Unassembled WGS sequence"/>
</dbReference>
<comment type="caution">
    <text evidence="1">The sequence shown here is derived from an EMBL/GenBank/DDBJ whole genome shotgun (WGS) entry which is preliminary data.</text>
</comment>
<accession>A0AAW1JI50</accession>
<proteinExistence type="predicted"/>
<gene>
    <name evidence="1" type="ORF">QE152_g29672</name>
</gene>
<evidence type="ECO:0000313" key="1">
    <source>
        <dbReference type="EMBL" id="KAK9702872.1"/>
    </source>
</evidence>
<organism evidence="1 2">
    <name type="scientific">Popillia japonica</name>
    <name type="common">Japanese beetle</name>
    <dbReference type="NCBI Taxonomy" id="7064"/>
    <lineage>
        <taxon>Eukaryota</taxon>
        <taxon>Metazoa</taxon>
        <taxon>Ecdysozoa</taxon>
        <taxon>Arthropoda</taxon>
        <taxon>Hexapoda</taxon>
        <taxon>Insecta</taxon>
        <taxon>Pterygota</taxon>
        <taxon>Neoptera</taxon>
        <taxon>Endopterygota</taxon>
        <taxon>Coleoptera</taxon>
        <taxon>Polyphaga</taxon>
        <taxon>Scarabaeiformia</taxon>
        <taxon>Scarabaeidae</taxon>
        <taxon>Rutelinae</taxon>
        <taxon>Popillia</taxon>
    </lineage>
</organism>
<dbReference type="AlphaFoldDB" id="A0AAW1JI50"/>